<accession>A0A4T0B2S0</accession>
<dbReference type="EMBL" id="QZBU01003221">
    <property type="protein sequence ID" value="TIA28209.1"/>
    <property type="molecule type" value="Genomic_DNA"/>
</dbReference>
<proteinExistence type="predicted"/>
<name>A0A4T0B2S0_AURPU</name>
<sequence>MIAGTMQQAVLKPDVPVTAFQFIKDTTADVVKHKRIAGFSKAANASGHVTPPKTIADVDEWDDGGLNDDDFIRAEPKEDDFMDVDALDQTISAPPNIGKTKSRNITVNTAQAPQEQRLENGNFACAHACWDGEKATAKTSKAQRQRDSIHCKQKQQYVRVIDEYAD</sequence>
<dbReference type="AlphaFoldDB" id="A0A4T0B2S0"/>
<organism evidence="1 2">
    <name type="scientific">Aureobasidium pullulans</name>
    <name type="common">Black yeast</name>
    <name type="synonym">Pullularia pullulans</name>
    <dbReference type="NCBI Taxonomy" id="5580"/>
    <lineage>
        <taxon>Eukaryota</taxon>
        <taxon>Fungi</taxon>
        <taxon>Dikarya</taxon>
        <taxon>Ascomycota</taxon>
        <taxon>Pezizomycotina</taxon>
        <taxon>Dothideomycetes</taxon>
        <taxon>Dothideomycetidae</taxon>
        <taxon>Dothideales</taxon>
        <taxon>Saccotheciaceae</taxon>
        <taxon>Aureobasidium</taxon>
    </lineage>
</organism>
<evidence type="ECO:0000313" key="1">
    <source>
        <dbReference type="EMBL" id="TIA28209.1"/>
    </source>
</evidence>
<reference evidence="1 2" key="1">
    <citation type="submission" date="2018-10" db="EMBL/GenBank/DDBJ databases">
        <title>Fifty Aureobasidium pullulans genomes reveal a recombining polyextremotolerant generalist.</title>
        <authorList>
            <person name="Gostincar C."/>
            <person name="Turk M."/>
            <person name="Zajc J."/>
            <person name="Gunde-Cimerman N."/>
        </authorList>
    </citation>
    <scope>NUCLEOTIDE SEQUENCE [LARGE SCALE GENOMIC DNA]</scope>
    <source>
        <strain evidence="1 2">EXF-3380</strain>
    </source>
</reference>
<comment type="caution">
    <text evidence="1">The sequence shown here is derived from an EMBL/GenBank/DDBJ whole genome shotgun (WGS) entry which is preliminary data.</text>
</comment>
<evidence type="ECO:0000313" key="2">
    <source>
        <dbReference type="Proteomes" id="UP000304947"/>
    </source>
</evidence>
<gene>
    <name evidence="1" type="ORF">D6C83_07506</name>
</gene>
<dbReference type="Proteomes" id="UP000304947">
    <property type="component" value="Unassembled WGS sequence"/>
</dbReference>
<protein>
    <submittedName>
        <fullName evidence="1">Uncharacterized protein</fullName>
    </submittedName>
</protein>